<evidence type="ECO:0000256" key="5">
    <source>
        <dbReference type="ARBA" id="ARBA00023136"/>
    </source>
</evidence>
<dbReference type="NCBIfam" id="TIGR02454">
    <property type="entry name" value="ECF_T_CbiQ"/>
    <property type="match status" value="1"/>
</dbReference>
<name>A0A562J631_9FIRM</name>
<evidence type="ECO:0000256" key="2">
    <source>
        <dbReference type="ARBA" id="ARBA00022475"/>
    </source>
</evidence>
<dbReference type="Proteomes" id="UP000315343">
    <property type="component" value="Unassembled WGS sequence"/>
</dbReference>
<gene>
    <name evidence="7" type="ORF">LY60_02667</name>
</gene>
<dbReference type="AlphaFoldDB" id="A0A562J631"/>
<dbReference type="InterPro" id="IPR012809">
    <property type="entry name" value="ECF_CbiQ"/>
</dbReference>
<feature type="transmembrane region" description="Helical" evidence="6">
    <location>
        <begin position="154"/>
        <end position="174"/>
    </location>
</feature>
<organism evidence="7 8">
    <name type="scientific">Sedimentibacter saalensis</name>
    <dbReference type="NCBI Taxonomy" id="130788"/>
    <lineage>
        <taxon>Bacteria</taxon>
        <taxon>Bacillati</taxon>
        <taxon>Bacillota</taxon>
        <taxon>Tissierellia</taxon>
        <taxon>Sedimentibacter</taxon>
    </lineage>
</organism>
<dbReference type="EMBL" id="VLKH01000008">
    <property type="protein sequence ID" value="TWH78642.1"/>
    <property type="molecule type" value="Genomic_DNA"/>
</dbReference>
<dbReference type="Pfam" id="PF02361">
    <property type="entry name" value="CbiQ"/>
    <property type="match status" value="1"/>
</dbReference>
<feature type="transmembrane region" description="Helical" evidence="6">
    <location>
        <begin position="22"/>
        <end position="55"/>
    </location>
</feature>
<reference evidence="7 8" key="1">
    <citation type="submission" date="2019-07" db="EMBL/GenBank/DDBJ databases">
        <title>Genomic Encyclopedia of Type Strains, Phase I: the one thousand microbial genomes (KMG-I) project.</title>
        <authorList>
            <person name="Kyrpides N."/>
        </authorList>
    </citation>
    <scope>NUCLEOTIDE SEQUENCE [LARGE SCALE GENOMIC DNA]</scope>
    <source>
        <strain evidence="7 8">DSM 13558</strain>
    </source>
</reference>
<evidence type="ECO:0000313" key="8">
    <source>
        <dbReference type="Proteomes" id="UP000315343"/>
    </source>
</evidence>
<keyword evidence="4 6" id="KW-1133">Transmembrane helix</keyword>
<evidence type="ECO:0000313" key="7">
    <source>
        <dbReference type="EMBL" id="TWH78642.1"/>
    </source>
</evidence>
<dbReference type="GO" id="GO:0043190">
    <property type="term" value="C:ATP-binding cassette (ABC) transporter complex"/>
    <property type="evidence" value="ECO:0007669"/>
    <property type="project" value="InterPro"/>
</dbReference>
<keyword evidence="3 6" id="KW-0812">Transmembrane</keyword>
<evidence type="ECO:0000256" key="6">
    <source>
        <dbReference type="SAM" id="Phobius"/>
    </source>
</evidence>
<sequence>MFIIDRFAYTNNFAEVNPYFKVIFSISLILASIINSNIYFFAASIIGVTILTVAGARIPLKTYAKMLSVPFLYLLIGVVTIVFSFGFNEVNATSNFVYIKSFDFFNLYVGIVKGSVYKGIIVTLRALSAISSMYFFILTTPINQQINVMKKIKLPVVFIELYVLTYRFIALFIEEAVMIHTAQKMKFGYNNYKNSMNSLALLARALFVRIMIRYKDMESVLEIKHFDGNFYVE</sequence>
<evidence type="ECO:0000256" key="1">
    <source>
        <dbReference type="ARBA" id="ARBA00004651"/>
    </source>
</evidence>
<accession>A0A562J631</accession>
<dbReference type="PANTHER" id="PTHR43723">
    <property type="entry name" value="COBALT TRANSPORT PROTEIN CBIQ"/>
    <property type="match status" value="1"/>
</dbReference>
<dbReference type="InterPro" id="IPR003339">
    <property type="entry name" value="ABC/ECF_trnsptr_transmembrane"/>
</dbReference>
<feature type="transmembrane region" description="Helical" evidence="6">
    <location>
        <begin position="67"/>
        <end position="87"/>
    </location>
</feature>
<comment type="subcellular location">
    <subcellularLocation>
        <location evidence="1">Cell membrane</location>
        <topology evidence="1">Multi-pass membrane protein</topology>
    </subcellularLocation>
</comment>
<dbReference type="InterPro" id="IPR052770">
    <property type="entry name" value="Cobalt_transport_CbiQ"/>
</dbReference>
<protein>
    <submittedName>
        <fullName evidence="7">Cobalt/nickel transport system permease protein</fullName>
    </submittedName>
</protein>
<dbReference type="GO" id="GO:0006824">
    <property type="term" value="P:cobalt ion transport"/>
    <property type="evidence" value="ECO:0007669"/>
    <property type="project" value="InterPro"/>
</dbReference>
<proteinExistence type="predicted"/>
<evidence type="ECO:0000256" key="4">
    <source>
        <dbReference type="ARBA" id="ARBA00022989"/>
    </source>
</evidence>
<evidence type="ECO:0000256" key="3">
    <source>
        <dbReference type="ARBA" id="ARBA00022692"/>
    </source>
</evidence>
<dbReference type="PANTHER" id="PTHR43723:SF1">
    <property type="entry name" value="COBALT TRANSPORT PROTEIN CBIQ"/>
    <property type="match status" value="1"/>
</dbReference>
<feature type="transmembrane region" description="Helical" evidence="6">
    <location>
        <begin position="120"/>
        <end position="142"/>
    </location>
</feature>
<dbReference type="OrthoDB" id="9815246at2"/>
<comment type="caution">
    <text evidence="7">The sequence shown here is derived from an EMBL/GenBank/DDBJ whole genome shotgun (WGS) entry which is preliminary data.</text>
</comment>
<keyword evidence="2" id="KW-1003">Cell membrane</keyword>
<dbReference type="CDD" id="cd16914">
    <property type="entry name" value="EcfT"/>
    <property type="match status" value="1"/>
</dbReference>
<keyword evidence="5 6" id="KW-0472">Membrane</keyword>
<dbReference type="RefSeq" id="WP_145084551.1">
    <property type="nucleotide sequence ID" value="NZ_VLKH01000008.1"/>
</dbReference>
<keyword evidence="8" id="KW-1185">Reference proteome</keyword>